<evidence type="ECO:0000256" key="6">
    <source>
        <dbReference type="SAM" id="MobiDB-lite"/>
    </source>
</evidence>
<dbReference type="PROSITE" id="PS50109">
    <property type="entry name" value="HIS_KIN"/>
    <property type="match status" value="1"/>
</dbReference>
<feature type="domain" description="Histidine kinase" evidence="8">
    <location>
        <begin position="293"/>
        <end position="513"/>
    </location>
</feature>
<dbReference type="SUPFAM" id="SSF52172">
    <property type="entry name" value="CheY-like"/>
    <property type="match status" value="2"/>
</dbReference>
<dbReference type="CDD" id="cd00082">
    <property type="entry name" value="HisKA"/>
    <property type="match status" value="1"/>
</dbReference>
<evidence type="ECO:0000259" key="8">
    <source>
        <dbReference type="PROSITE" id="PS50109"/>
    </source>
</evidence>
<dbReference type="PROSITE" id="PS50110">
    <property type="entry name" value="RESPONSE_REGULATORY"/>
    <property type="match status" value="2"/>
</dbReference>
<dbReference type="CDD" id="cd16922">
    <property type="entry name" value="HATPase_EvgS-ArcB-TorS-like"/>
    <property type="match status" value="1"/>
</dbReference>
<comment type="catalytic activity">
    <reaction evidence="1">
        <text>ATP + protein L-histidine = ADP + protein N-phospho-L-histidine.</text>
        <dbReference type="EC" id="2.7.13.3"/>
    </reaction>
</comment>
<dbReference type="CDD" id="cd17546">
    <property type="entry name" value="REC_hyHK_CKI1_RcsC-like"/>
    <property type="match status" value="1"/>
</dbReference>
<keyword evidence="7" id="KW-1133">Transmembrane helix</keyword>
<evidence type="ECO:0000256" key="5">
    <source>
        <dbReference type="PROSITE-ProRule" id="PRU00169"/>
    </source>
</evidence>
<evidence type="ECO:0000259" key="9">
    <source>
        <dbReference type="PROSITE" id="PS50110"/>
    </source>
</evidence>
<evidence type="ECO:0000256" key="1">
    <source>
        <dbReference type="ARBA" id="ARBA00000085"/>
    </source>
</evidence>
<dbReference type="Gene3D" id="1.10.287.130">
    <property type="match status" value="1"/>
</dbReference>
<dbReference type="SMART" id="SM00388">
    <property type="entry name" value="HisKA"/>
    <property type="match status" value="1"/>
</dbReference>
<reference evidence="11 12" key="1">
    <citation type="submission" date="2024-02" db="EMBL/GenBank/DDBJ databases">
        <title>A new putative Pannonibacter species isolated from two cases of bloodstream infections in paediatric patients.</title>
        <authorList>
            <person name="Castellana S."/>
            <person name="De Laurentiis V."/>
            <person name="Grassi M."/>
            <person name="De Leonardis F."/>
            <person name="Mosca A."/>
            <person name="De Carlo C."/>
            <person name="Sparapano E."/>
            <person name="Ronga L."/>
            <person name="Santacroce L."/>
            <person name="Chironna M."/>
            <person name="De Robertis A."/>
            <person name="Bianco A."/>
            <person name="Del Sambro L."/>
            <person name="Capozzi L."/>
            <person name="Parisi A."/>
        </authorList>
    </citation>
    <scope>NUCLEOTIDE SEQUENCE [LARGE SCALE GENOMIC DNA]</scope>
    <source>
        <strain evidence="11 12">Pt2</strain>
    </source>
</reference>
<keyword evidence="11" id="KW-0067">ATP-binding</keyword>
<feature type="compositionally biased region" description="Basic and acidic residues" evidence="6">
    <location>
        <begin position="26"/>
        <end position="44"/>
    </location>
</feature>
<evidence type="ECO:0000256" key="3">
    <source>
        <dbReference type="ARBA" id="ARBA00022553"/>
    </source>
</evidence>
<dbReference type="EMBL" id="JBAKBE010000003">
    <property type="protein sequence ID" value="MEH0095890.1"/>
    <property type="molecule type" value="Genomic_DNA"/>
</dbReference>
<keyword evidence="7" id="KW-0472">Membrane</keyword>
<evidence type="ECO:0000313" key="12">
    <source>
        <dbReference type="Proteomes" id="UP001380822"/>
    </source>
</evidence>
<feature type="transmembrane region" description="Helical" evidence="7">
    <location>
        <begin position="75"/>
        <end position="96"/>
    </location>
</feature>
<feature type="domain" description="Rhodanese" evidence="10">
    <location>
        <begin position="694"/>
        <end position="722"/>
    </location>
</feature>
<feature type="region of interest" description="Disordered" evidence="6">
    <location>
        <begin position="1"/>
        <end position="64"/>
    </location>
</feature>
<dbReference type="PANTHER" id="PTHR45339">
    <property type="entry name" value="HYBRID SIGNAL TRANSDUCTION HISTIDINE KINASE J"/>
    <property type="match status" value="1"/>
</dbReference>
<feature type="modified residue" description="4-aspartylphosphate" evidence="5">
    <location>
        <position position="727"/>
    </location>
</feature>
<dbReference type="InterPro" id="IPR003661">
    <property type="entry name" value="HisK_dim/P_dom"/>
</dbReference>
<dbReference type="Gene3D" id="3.30.450.20">
    <property type="entry name" value="PAS domain"/>
    <property type="match status" value="1"/>
</dbReference>
<dbReference type="InterPro" id="IPR035965">
    <property type="entry name" value="PAS-like_dom_sf"/>
</dbReference>
<dbReference type="InterPro" id="IPR036097">
    <property type="entry name" value="HisK_dim/P_sf"/>
</dbReference>
<dbReference type="Proteomes" id="UP001380822">
    <property type="component" value="Unassembled WGS sequence"/>
</dbReference>
<dbReference type="InterPro" id="IPR003594">
    <property type="entry name" value="HATPase_dom"/>
</dbReference>
<dbReference type="SUPFAM" id="SSF47384">
    <property type="entry name" value="Homodimeric domain of signal transducing histidine kinase"/>
    <property type="match status" value="1"/>
</dbReference>
<dbReference type="Gene3D" id="3.40.50.2300">
    <property type="match status" value="2"/>
</dbReference>
<evidence type="ECO:0000256" key="7">
    <source>
        <dbReference type="SAM" id="Phobius"/>
    </source>
</evidence>
<dbReference type="InterPro" id="IPR001763">
    <property type="entry name" value="Rhodanese-like_dom"/>
</dbReference>
<evidence type="ECO:0000256" key="4">
    <source>
        <dbReference type="ARBA" id="ARBA00023012"/>
    </source>
</evidence>
<dbReference type="RefSeq" id="WP_334250703.1">
    <property type="nucleotide sequence ID" value="NZ_JBAKBE010000003.1"/>
</dbReference>
<keyword evidence="12" id="KW-1185">Reference proteome</keyword>
<evidence type="ECO:0000313" key="11">
    <source>
        <dbReference type="EMBL" id="MEH0095890.1"/>
    </source>
</evidence>
<comment type="caution">
    <text evidence="5">Lacks conserved residue(s) required for the propagation of feature annotation.</text>
</comment>
<dbReference type="GO" id="GO:0005524">
    <property type="term" value="F:ATP binding"/>
    <property type="evidence" value="ECO:0007669"/>
    <property type="project" value="UniProtKB-KW"/>
</dbReference>
<dbReference type="InterPro" id="IPR036890">
    <property type="entry name" value="HATPase_C_sf"/>
</dbReference>
<dbReference type="Gene3D" id="3.30.565.10">
    <property type="entry name" value="Histidine kinase-like ATPase, C-terminal domain"/>
    <property type="match status" value="1"/>
</dbReference>
<dbReference type="SMART" id="SM00448">
    <property type="entry name" value="REC"/>
    <property type="match status" value="2"/>
</dbReference>
<keyword evidence="7" id="KW-0812">Transmembrane</keyword>
<keyword evidence="4" id="KW-0902">Two-component regulatory system</keyword>
<dbReference type="Pfam" id="PF00072">
    <property type="entry name" value="Response_reg"/>
    <property type="match status" value="1"/>
</dbReference>
<dbReference type="Pfam" id="PF00512">
    <property type="entry name" value="HisKA"/>
    <property type="match status" value="1"/>
</dbReference>
<evidence type="ECO:0000259" key="10">
    <source>
        <dbReference type="PROSITE" id="PS50206"/>
    </source>
</evidence>
<dbReference type="InterPro" id="IPR011006">
    <property type="entry name" value="CheY-like_superfamily"/>
</dbReference>
<gene>
    <name evidence="11" type="ORF">V6L76_06490</name>
</gene>
<dbReference type="Pfam" id="PF02518">
    <property type="entry name" value="HATPase_c"/>
    <property type="match status" value="1"/>
</dbReference>
<dbReference type="InterPro" id="IPR005467">
    <property type="entry name" value="His_kinase_dom"/>
</dbReference>
<name>A0ABU7ZKY6_9HYPH</name>
<dbReference type="PANTHER" id="PTHR45339:SF1">
    <property type="entry name" value="HYBRID SIGNAL TRANSDUCTION HISTIDINE KINASE J"/>
    <property type="match status" value="1"/>
</dbReference>
<dbReference type="InterPro" id="IPR004358">
    <property type="entry name" value="Sig_transdc_His_kin-like_C"/>
</dbReference>
<protein>
    <recommendedName>
        <fullName evidence="2">histidine kinase</fullName>
        <ecNumber evidence="2">2.7.13.3</ecNumber>
    </recommendedName>
</protein>
<sequence length="800" mass="85623">MRPQSADGNGSKAEAETGLKAQQPDGPERPEGQKRPQSPKDAKRPPKGKAGQPGSAPDEPGLLTRAGRRFGHERVLTLAAGIGILALIAAFLLLGGGPYERLLALVLGFAAGGLSIACVIHDDRHRLQTALGTAAVETHRLNQRIEELEDAAWELRESDERHASILHALGDVVIRRDMEENVIYANPVAGSLFWPEQSPRPGEKLELPLAETPQDLLSAEATGVFGDILLDTREGPRWFSRIDVTVREGPRGTPVLQTVLRDVTTRRKMEEELLAARQNAESASEAKSRFLATVSHEVRTPLNGILGMAALLSDTHLTHEQRAYVRALETSGETLLLLIDELLDFSRAEAGKLTIQPGPVDLEGLAEHVVELLAPRAHAKGLEIGFTADPAIPRIVTADANRLRQILFNLAGNGIKFTEEGGVLISLSIAPQESGSLLTLEVRDTGIGFSSADAERLFGEFEQVDHGPARRFGGTGLGLAIVRRLTGLMDGTVEALAEEGKGAIFRICLPLPEAPDTAGQAGEGLASLANRRVVIVSQGVIEGKALALQCTAHGASVQLVQPGDDTLADALPHADLVLLEHGAVADGAGWLATARAAGCSAPAIVLVTPQERDRLDRLREAGFSAYLVRPVRGRTFRRIIASLMGEGGETLAWEAAVDLPPERIPGAPHRLAPARPLRLLLAEDNDINRLLGEALLRKLGHEVTVVPDGLEAWRAASEQNFDAILMDLHMPGLDGLDAMAQIREIETARGRPQVPVLIVTADVMPAARDRARASGVAGFLTKPLSREAVEEALENLPART</sequence>
<dbReference type="PROSITE" id="PS50206">
    <property type="entry name" value="RHODANESE_3"/>
    <property type="match status" value="1"/>
</dbReference>
<proteinExistence type="predicted"/>
<dbReference type="SMART" id="SM00387">
    <property type="entry name" value="HATPase_c"/>
    <property type="match status" value="1"/>
</dbReference>
<evidence type="ECO:0000256" key="2">
    <source>
        <dbReference type="ARBA" id="ARBA00012438"/>
    </source>
</evidence>
<comment type="caution">
    <text evidence="11">The sequence shown here is derived from an EMBL/GenBank/DDBJ whole genome shotgun (WGS) entry which is preliminary data.</text>
</comment>
<feature type="domain" description="Response regulatory" evidence="9">
    <location>
        <begin position="532"/>
        <end position="644"/>
    </location>
</feature>
<accession>A0ABU7ZKY6</accession>
<dbReference type="SUPFAM" id="SSF55874">
    <property type="entry name" value="ATPase domain of HSP90 chaperone/DNA topoisomerase II/histidine kinase"/>
    <property type="match status" value="1"/>
</dbReference>
<dbReference type="InterPro" id="IPR001789">
    <property type="entry name" value="Sig_transdc_resp-reg_receiver"/>
</dbReference>
<organism evidence="11 12">
    <name type="scientific">Pannonibacter anstelovis</name>
    <dbReference type="NCBI Taxonomy" id="3121537"/>
    <lineage>
        <taxon>Bacteria</taxon>
        <taxon>Pseudomonadati</taxon>
        <taxon>Pseudomonadota</taxon>
        <taxon>Alphaproteobacteria</taxon>
        <taxon>Hyphomicrobiales</taxon>
        <taxon>Stappiaceae</taxon>
        <taxon>Pannonibacter</taxon>
    </lineage>
</organism>
<dbReference type="EC" id="2.7.13.3" evidence="2"/>
<keyword evidence="11" id="KW-0547">Nucleotide-binding</keyword>
<keyword evidence="3 5" id="KW-0597">Phosphoprotein</keyword>
<dbReference type="PRINTS" id="PR00344">
    <property type="entry name" value="BCTRLSENSOR"/>
</dbReference>
<dbReference type="SUPFAM" id="SSF55785">
    <property type="entry name" value="PYP-like sensor domain (PAS domain)"/>
    <property type="match status" value="1"/>
</dbReference>
<feature type="domain" description="Response regulatory" evidence="9">
    <location>
        <begin position="678"/>
        <end position="797"/>
    </location>
</feature>